<protein>
    <recommendedName>
        <fullName evidence="3">Fibronectin type-III domain-containing protein</fullName>
    </recommendedName>
</protein>
<sequence length="219" mass="24309">MRFLKFILIVILLTGCEEIIEVEDISNRTVTVLAPTDASTLTLTNINFSWNAVEDAEQYKLQVATPNFETATTIVEDTTLTATSFSKVLDAGDYQWRVRAENSNYETAYTTQSFTISETDAVDISDEVVVLLAPADGLVFGDTDTINFSWEALLNADNYTIQIATPDFENAVEIIEDESTTATNFPVSNLEAQSYEWRVKATNAISGTNYTTQSFTVEE</sequence>
<accession>A0A9X1F842</accession>
<dbReference type="Proteomes" id="UP001138894">
    <property type="component" value="Unassembled WGS sequence"/>
</dbReference>
<reference evidence="1" key="1">
    <citation type="submission" date="2021-04" db="EMBL/GenBank/DDBJ databases">
        <authorList>
            <person name="Pira H."/>
            <person name="Risdian C."/>
            <person name="Wink J."/>
        </authorList>
    </citation>
    <scope>NUCLEOTIDE SEQUENCE</scope>
    <source>
        <strain evidence="1">WHY3</strain>
    </source>
</reference>
<proteinExistence type="predicted"/>
<comment type="caution">
    <text evidence="1">The sequence shown here is derived from an EMBL/GenBank/DDBJ whole genome shotgun (WGS) entry which is preliminary data.</text>
</comment>
<name>A0A9X1F842_9FLAO</name>
<evidence type="ECO:0008006" key="3">
    <source>
        <dbReference type="Google" id="ProtNLM"/>
    </source>
</evidence>
<dbReference type="AlphaFoldDB" id="A0A9X1F842"/>
<evidence type="ECO:0000313" key="1">
    <source>
        <dbReference type="EMBL" id="MBV7269071.1"/>
    </source>
</evidence>
<gene>
    <name evidence="1" type="ORF">KCG49_07715</name>
</gene>
<dbReference type="PROSITE" id="PS51257">
    <property type="entry name" value="PROKAR_LIPOPROTEIN"/>
    <property type="match status" value="1"/>
</dbReference>
<dbReference type="EMBL" id="JAGSPD010000005">
    <property type="protein sequence ID" value="MBV7269071.1"/>
    <property type="molecule type" value="Genomic_DNA"/>
</dbReference>
<keyword evidence="2" id="KW-1185">Reference proteome</keyword>
<organism evidence="1 2">
    <name type="scientific">Winogradskyella luteola</name>
    <dbReference type="NCBI Taxonomy" id="2828330"/>
    <lineage>
        <taxon>Bacteria</taxon>
        <taxon>Pseudomonadati</taxon>
        <taxon>Bacteroidota</taxon>
        <taxon>Flavobacteriia</taxon>
        <taxon>Flavobacteriales</taxon>
        <taxon>Flavobacteriaceae</taxon>
        <taxon>Winogradskyella</taxon>
    </lineage>
</organism>
<evidence type="ECO:0000313" key="2">
    <source>
        <dbReference type="Proteomes" id="UP001138894"/>
    </source>
</evidence>
<dbReference type="RefSeq" id="WP_218545619.1">
    <property type="nucleotide sequence ID" value="NZ_JAGSPD010000005.1"/>
</dbReference>